<dbReference type="InterPro" id="IPR011258">
    <property type="entry name" value="BPG-indep_PGM_N"/>
</dbReference>
<feature type="binding site" evidence="10 13">
    <location>
        <position position="463"/>
    </location>
    <ligand>
        <name>Mn(2+)</name>
        <dbReference type="ChEBI" id="CHEBI:29035"/>
        <label>2</label>
    </ligand>
</feature>
<dbReference type="GO" id="GO:0006096">
    <property type="term" value="P:glycolytic process"/>
    <property type="evidence" value="ECO:0007669"/>
    <property type="project" value="UniProtKB-UniRule"/>
</dbReference>
<evidence type="ECO:0000313" key="17">
    <source>
        <dbReference type="Proteomes" id="UP000238701"/>
    </source>
</evidence>
<reference evidence="17" key="1">
    <citation type="submission" date="2018-02" db="EMBL/GenBank/DDBJ databases">
        <authorList>
            <person name="Hausmann B."/>
        </authorList>
    </citation>
    <scope>NUCLEOTIDE SEQUENCE [LARGE SCALE GENOMIC DNA]</scope>
    <source>
        <strain evidence="17">Peat soil MAG SbA1</strain>
    </source>
</reference>
<feature type="binding site" evidence="10 13">
    <location>
        <position position="481"/>
    </location>
    <ligand>
        <name>Mn(2+)</name>
        <dbReference type="ChEBI" id="CHEBI:29035"/>
        <label>1</label>
    </ligand>
</feature>
<keyword evidence="6 10" id="KW-0324">Glycolysis</keyword>
<dbReference type="GO" id="GO:0006007">
    <property type="term" value="P:glucose catabolic process"/>
    <property type="evidence" value="ECO:0007669"/>
    <property type="project" value="InterPro"/>
</dbReference>
<dbReference type="InterPro" id="IPR036646">
    <property type="entry name" value="PGAM_B_sf"/>
</dbReference>
<evidence type="ECO:0000256" key="6">
    <source>
        <dbReference type="ARBA" id="ARBA00023152"/>
    </source>
</evidence>
<feature type="binding site" evidence="10 12">
    <location>
        <position position="192"/>
    </location>
    <ligand>
        <name>substrate</name>
    </ligand>
</feature>
<keyword evidence="5 10" id="KW-0479">Metal-binding</keyword>
<dbReference type="EMBL" id="OMOD01000020">
    <property type="protein sequence ID" value="SPF33265.1"/>
    <property type="molecule type" value="Genomic_DNA"/>
</dbReference>
<evidence type="ECO:0000256" key="9">
    <source>
        <dbReference type="ARBA" id="ARBA00071648"/>
    </source>
</evidence>
<evidence type="ECO:0000256" key="5">
    <source>
        <dbReference type="ARBA" id="ARBA00022723"/>
    </source>
</evidence>
<evidence type="ECO:0000256" key="1">
    <source>
        <dbReference type="ARBA" id="ARBA00000370"/>
    </source>
</evidence>
<dbReference type="InterPro" id="IPR005995">
    <property type="entry name" value="Pgm_bpd_ind"/>
</dbReference>
<dbReference type="PANTHER" id="PTHR31637:SF0">
    <property type="entry name" value="2,3-BISPHOSPHOGLYCERATE-INDEPENDENT PHOSPHOGLYCERATE MUTASE"/>
    <property type="match status" value="1"/>
</dbReference>
<comment type="similarity">
    <text evidence="3 10">Belongs to the BPG-independent phosphoglycerate mutase family.</text>
</comment>
<feature type="domain" description="BPG-independent PGAM N-terminal" evidence="15">
    <location>
        <begin position="83"/>
        <end position="317"/>
    </location>
</feature>
<evidence type="ECO:0000256" key="11">
    <source>
        <dbReference type="PIRSR" id="PIRSR001492-1"/>
    </source>
</evidence>
<proteinExistence type="inferred from homology"/>
<sequence>MSRPKPLILIILDGWGYRAETKANAIALARKPTYDRLLRDYPNTLIHTSGPFVGLPEGQMGNSEVGHLNIGAGRIVHMDITRIDLMIRNGELFSHPVLLNAMKHARTGERRLHLFGLVSDGGVHSQQAHLYALLKMAKQNGLERVFVHAFMDGRDTLPTNGAGYLEQLQQKMREYQCGKIATVNGRYYAMDRDRRWERISKAYNAMVFADAEGGRQADPVQGMKESYNKGVTDEFVIPFVCTDNGGQAIATIRDDDACICFNFRADRARQITRALTRNSGLNEKGGSDLPGAADLDATIPRDRVPKNLHYVCMTQYDRNFSLPVVIPPESLANILANVMGNQKMRNLRVAETEKYAHVTYFFNGGVEQPFPGEDRILVPSPKVATYDLKPEMSASGIADAVVKATEDGTFDVMIVNFANADMVGHSGKIEPTIKAVETVDACLGRIENAVRAKGGAMLITADHGNAELMIDPATGGPHTAHTTNPVPLIVVSENAKQFTLKPNGSLRDISPTLLGMLGVDEPKEMTGADLRVPVKASR</sequence>
<feature type="binding site" evidence="10 13">
    <location>
        <position position="425"/>
    </location>
    <ligand>
        <name>Mn(2+)</name>
        <dbReference type="ChEBI" id="CHEBI:29035"/>
        <label>1</label>
    </ligand>
</feature>
<accession>A0A2U3K0S6</accession>
<dbReference type="SUPFAM" id="SSF64158">
    <property type="entry name" value="2,3-Bisphosphoglycerate-independent phosphoglycerate mutase, substrate-binding domain"/>
    <property type="match status" value="1"/>
</dbReference>
<feature type="binding site" evidence="10 12">
    <location>
        <begin position="154"/>
        <end position="155"/>
    </location>
    <ligand>
        <name>substrate</name>
    </ligand>
</feature>
<feature type="domain" description="Metalloenzyme" evidence="14">
    <location>
        <begin position="5"/>
        <end position="520"/>
    </location>
</feature>
<comment type="function">
    <text evidence="10">Catalyzes the interconversion of 2-phosphoglycerate and 3-phosphoglycerate.</text>
</comment>
<feature type="binding site" evidence="10 12">
    <location>
        <begin position="264"/>
        <end position="267"/>
    </location>
    <ligand>
        <name>substrate</name>
    </ligand>
</feature>
<feature type="binding site" evidence="10 13">
    <location>
        <position position="421"/>
    </location>
    <ligand>
        <name>Mn(2+)</name>
        <dbReference type="ChEBI" id="CHEBI:29035"/>
        <label>1</label>
    </ligand>
</feature>
<dbReference type="PIRSF" id="PIRSF001492">
    <property type="entry name" value="IPGAM"/>
    <property type="match status" value="1"/>
</dbReference>
<evidence type="ECO:0000256" key="12">
    <source>
        <dbReference type="PIRSR" id="PIRSR001492-2"/>
    </source>
</evidence>
<dbReference type="HAMAP" id="MF_01038">
    <property type="entry name" value="GpmI"/>
    <property type="match status" value="1"/>
</dbReference>
<dbReference type="OrthoDB" id="9800863at2"/>
<dbReference type="Proteomes" id="UP000238701">
    <property type="component" value="Unassembled WGS sequence"/>
</dbReference>
<dbReference type="NCBIfam" id="TIGR01307">
    <property type="entry name" value="pgm_bpd_ind"/>
    <property type="match status" value="1"/>
</dbReference>
<comment type="pathway">
    <text evidence="2 10">Carbohydrate degradation; glycolysis; pyruvate from D-glyceraldehyde 3-phosphate: step 3/5.</text>
</comment>
<dbReference type="PANTHER" id="PTHR31637">
    <property type="entry name" value="2,3-BISPHOSPHOGLYCERATE-INDEPENDENT PHOSPHOGLYCERATE MUTASE"/>
    <property type="match status" value="1"/>
</dbReference>
<comment type="subunit">
    <text evidence="10">Monomer.</text>
</comment>
<evidence type="ECO:0000256" key="3">
    <source>
        <dbReference type="ARBA" id="ARBA00008819"/>
    </source>
</evidence>
<evidence type="ECO:0000256" key="8">
    <source>
        <dbReference type="ARBA" id="ARBA00023235"/>
    </source>
</evidence>
<gene>
    <name evidence="10 16" type="primary">gpmI</name>
    <name evidence="16" type="ORF">SBA1_1160005</name>
</gene>
<dbReference type="Gene3D" id="3.40.1450.10">
    <property type="entry name" value="BPG-independent phosphoglycerate mutase, domain B"/>
    <property type="match status" value="1"/>
</dbReference>
<comment type="catalytic activity">
    <reaction evidence="1 10">
        <text>(2R)-2-phosphoglycerate = (2R)-3-phosphoglycerate</text>
        <dbReference type="Rhea" id="RHEA:15901"/>
        <dbReference type="ChEBI" id="CHEBI:58272"/>
        <dbReference type="ChEBI" id="CHEBI:58289"/>
        <dbReference type="EC" id="5.4.2.12"/>
    </reaction>
</comment>
<evidence type="ECO:0000256" key="10">
    <source>
        <dbReference type="HAMAP-Rule" id="MF_01038"/>
    </source>
</evidence>
<feature type="binding site" evidence="10 12">
    <location>
        <position position="124"/>
    </location>
    <ligand>
        <name>substrate</name>
    </ligand>
</feature>
<feature type="binding site" evidence="10 12">
    <location>
        <position position="186"/>
    </location>
    <ligand>
        <name>substrate</name>
    </ligand>
</feature>
<evidence type="ECO:0000256" key="7">
    <source>
        <dbReference type="ARBA" id="ARBA00023211"/>
    </source>
</evidence>
<dbReference type="GO" id="GO:0005829">
    <property type="term" value="C:cytosol"/>
    <property type="evidence" value="ECO:0007669"/>
    <property type="project" value="TreeGrafter"/>
</dbReference>
<dbReference type="CDD" id="cd16010">
    <property type="entry name" value="iPGM"/>
    <property type="match status" value="1"/>
</dbReference>
<dbReference type="GO" id="GO:0030145">
    <property type="term" value="F:manganese ion binding"/>
    <property type="evidence" value="ECO:0007669"/>
    <property type="project" value="UniProtKB-UniRule"/>
</dbReference>
<feature type="binding site" evidence="10 13">
    <location>
        <position position="13"/>
    </location>
    <ligand>
        <name>Mn(2+)</name>
        <dbReference type="ChEBI" id="CHEBI:29035"/>
        <label>2</label>
    </ligand>
</feature>
<dbReference type="FunFam" id="3.40.1450.10:FF:000001">
    <property type="entry name" value="2,3-bisphosphoglycerate-independent phosphoglycerate mutase"/>
    <property type="match status" value="1"/>
</dbReference>
<organism evidence="16 17">
    <name type="scientific">Candidatus Sulfotelmatobacter kueseliae</name>
    <dbReference type="NCBI Taxonomy" id="2042962"/>
    <lineage>
        <taxon>Bacteria</taxon>
        <taxon>Pseudomonadati</taxon>
        <taxon>Acidobacteriota</taxon>
        <taxon>Terriglobia</taxon>
        <taxon>Terriglobales</taxon>
        <taxon>Candidatus Korobacteraceae</taxon>
        <taxon>Candidatus Sulfotelmatobacter</taxon>
    </lineage>
</organism>
<evidence type="ECO:0000259" key="14">
    <source>
        <dbReference type="Pfam" id="PF01676"/>
    </source>
</evidence>
<evidence type="ECO:0000256" key="2">
    <source>
        <dbReference type="ARBA" id="ARBA00004798"/>
    </source>
</evidence>
<evidence type="ECO:0000259" key="15">
    <source>
        <dbReference type="Pfam" id="PF06415"/>
    </source>
</evidence>
<dbReference type="InterPro" id="IPR006124">
    <property type="entry name" value="Metalloenzyme"/>
</dbReference>
<keyword evidence="7 10" id="KW-0464">Manganese</keyword>
<protein>
    <recommendedName>
        <fullName evidence="9 10">2,3-bisphosphoglycerate-independent phosphoglycerate mutase</fullName>
        <shortName evidence="10">BPG-independent PGAM</shortName>
        <shortName evidence="10">Phosphoglyceromutase</shortName>
        <shortName evidence="10">iPGM</shortName>
        <ecNumber evidence="4 10">5.4.2.12</ecNumber>
    </recommendedName>
</protein>
<name>A0A2U3K0S6_9BACT</name>
<dbReference type="AlphaFoldDB" id="A0A2U3K0S6"/>
<dbReference type="UniPathway" id="UPA00109">
    <property type="reaction ID" value="UER00186"/>
</dbReference>
<dbReference type="Pfam" id="PF01676">
    <property type="entry name" value="Metalloenzyme"/>
    <property type="match status" value="1"/>
</dbReference>
<dbReference type="GO" id="GO:0004619">
    <property type="term" value="F:phosphoglycerate mutase activity"/>
    <property type="evidence" value="ECO:0007669"/>
    <property type="project" value="UniProtKB-UniRule"/>
</dbReference>
<feature type="active site" description="Phosphoserine intermediate" evidence="10 11">
    <location>
        <position position="63"/>
    </location>
</feature>
<evidence type="ECO:0000313" key="16">
    <source>
        <dbReference type="EMBL" id="SPF33265.1"/>
    </source>
</evidence>
<comment type="cofactor">
    <cofactor evidence="10">
        <name>Mn(2+)</name>
        <dbReference type="ChEBI" id="CHEBI:29035"/>
    </cofactor>
    <text evidence="10">Binds 2 manganese ions per subunit.</text>
</comment>
<dbReference type="SUPFAM" id="SSF53649">
    <property type="entry name" value="Alkaline phosphatase-like"/>
    <property type="match status" value="1"/>
</dbReference>
<keyword evidence="8 10" id="KW-0413">Isomerase</keyword>
<dbReference type="EC" id="5.4.2.12" evidence="4 10"/>
<dbReference type="Pfam" id="PF06415">
    <property type="entry name" value="iPGM_N"/>
    <property type="match status" value="1"/>
</dbReference>
<evidence type="ECO:0000256" key="4">
    <source>
        <dbReference type="ARBA" id="ARBA00012026"/>
    </source>
</evidence>
<dbReference type="Gene3D" id="3.40.720.10">
    <property type="entry name" value="Alkaline Phosphatase, subunit A"/>
    <property type="match status" value="1"/>
</dbReference>
<feature type="binding site" evidence="10 13">
    <location>
        <position position="63"/>
    </location>
    <ligand>
        <name>Mn(2+)</name>
        <dbReference type="ChEBI" id="CHEBI:29035"/>
        <label>2</label>
    </ligand>
</feature>
<evidence type="ECO:0000256" key="13">
    <source>
        <dbReference type="PIRSR" id="PIRSR001492-3"/>
    </source>
</evidence>
<feature type="binding site" evidence="10 13">
    <location>
        <position position="462"/>
    </location>
    <ligand>
        <name>Mn(2+)</name>
        <dbReference type="ChEBI" id="CHEBI:29035"/>
        <label>2</label>
    </ligand>
</feature>
<feature type="binding site" evidence="10 12">
    <location>
        <position position="354"/>
    </location>
    <ligand>
        <name>substrate</name>
    </ligand>
</feature>
<dbReference type="InterPro" id="IPR017850">
    <property type="entry name" value="Alkaline_phosphatase_core_sf"/>
</dbReference>